<dbReference type="Gene3D" id="3.40.630.30">
    <property type="match status" value="1"/>
</dbReference>
<dbReference type="InterPro" id="IPR016181">
    <property type="entry name" value="Acyl_CoA_acyltransferase"/>
</dbReference>
<dbReference type="GO" id="GO:0016747">
    <property type="term" value="F:acyltransferase activity, transferring groups other than amino-acyl groups"/>
    <property type="evidence" value="ECO:0007669"/>
    <property type="project" value="InterPro"/>
</dbReference>
<dbReference type="PROSITE" id="PS51186">
    <property type="entry name" value="GNAT"/>
    <property type="match status" value="1"/>
</dbReference>
<accession>A0A5B8RI52</accession>
<protein>
    <recommendedName>
        <fullName evidence="1">N-acetyltransferase domain-containing protein</fullName>
    </recommendedName>
</protein>
<feature type="domain" description="N-acetyltransferase" evidence="1">
    <location>
        <begin position="76"/>
        <end position="231"/>
    </location>
</feature>
<organism evidence="2">
    <name type="scientific">uncultured organism</name>
    <dbReference type="NCBI Taxonomy" id="155900"/>
    <lineage>
        <taxon>unclassified sequences</taxon>
        <taxon>environmental samples</taxon>
    </lineage>
</organism>
<dbReference type="AlphaFoldDB" id="A0A5B8RI52"/>
<gene>
    <name evidence="2" type="ORF">KBTEX_03681</name>
</gene>
<evidence type="ECO:0000313" key="2">
    <source>
        <dbReference type="EMBL" id="QEA07332.1"/>
    </source>
</evidence>
<sequence length="253" mass="27822">MSEQTLPAGSSPPGGRLGSRFSQLRGYWASGGVDLVQEVLCVNGYLPPWLFDLAEMHVLRLTELNERPMRRVSTAYEGGEVREAELPVVAALEDPAGAVEREADYRAYLADGQRCLVVRYEDEVVAYGWVFHDRFEAGRGPGRAAIHLRLRPGDVMLGHGYVVPGHRLRGAFLSLAATAVVNVPRGGACYAVVDRLNVHSRRSHERLGFVPVARLRARRWPFGGYRWRGGPWSGGMHVIGRGVPEVGLDSLLG</sequence>
<proteinExistence type="predicted"/>
<reference evidence="2" key="1">
    <citation type="submission" date="2019-06" db="EMBL/GenBank/DDBJ databases">
        <authorList>
            <person name="Murdoch R.W."/>
            <person name="Fathepure B."/>
        </authorList>
    </citation>
    <scope>NUCLEOTIDE SEQUENCE</scope>
</reference>
<evidence type="ECO:0000259" key="1">
    <source>
        <dbReference type="PROSITE" id="PS51186"/>
    </source>
</evidence>
<name>A0A5B8RI52_9ZZZZ</name>
<dbReference type="SUPFAM" id="SSF55729">
    <property type="entry name" value="Acyl-CoA N-acyltransferases (Nat)"/>
    <property type="match status" value="1"/>
</dbReference>
<dbReference type="InterPro" id="IPR000182">
    <property type="entry name" value="GNAT_dom"/>
</dbReference>
<dbReference type="EMBL" id="MN079231">
    <property type="protein sequence ID" value="QEA07332.1"/>
    <property type="molecule type" value="Genomic_DNA"/>
</dbReference>